<dbReference type="Pfam" id="PF03101">
    <property type="entry name" value="FAR1"/>
    <property type="match status" value="1"/>
</dbReference>
<accession>A0A1Q3D414</accession>
<proteinExistence type="predicted"/>
<organism evidence="2 3">
    <name type="scientific">Cephalotus follicularis</name>
    <name type="common">Albany pitcher plant</name>
    <dbReference type="NCBI Taxonomy" id="3775"/>
    <lineage>
        <taxon>Eukaryota</taxon>
        <taxon>Viridiplantae</taxon>
        <taxon>Streptophyta</taxon>
        <taxon>Embryophyta</taxon>
        <taxon>Tracheophyta</taxon>
        <taxon>Spermatophyta</taxon>
        <taxon>Magnoliopsida</taxon>
        <taxon>eudicotyledons</taxon>
        <taxon>Gunneridae</taxon>
        <taxon>Pentapetalae</taxon>
        <taxon>rosids</taxon>
        <taxon>fabids</taxon>
        <taxon>Oxalidales</taxon>
        <taxon>Cephalotaceae</taxon>
        <taxon>Cephalotus</taxon>
    </lineage>
</organism>
<feature type="domain" description="FAR1" evidence="1">
    <location>
        <begin position="24"/>
        <end position="109"/>
    </location>
</feature>
<dbReference type="InterPro" id="IPR004330">
    <property type="entry name" value="FAR1_DNA_bnd_dom"/>
</dbReference>
<gene>
    <name evidence="2" type="ORF">CFOL_v3_30646</name>
</gene>
<dbReference type="EMBL" id="BDDD01004230">
    <property type="protein sequence ID" value="GAV87220.1"/>
    <property type="molecule type" value="Genomic_DNA"/>
</dbReference>
<keyword evidence="3" id="KW-1185">Reference proteome</keyword>
<dbReference type="STRING" id="3775.A0A1Q3D414"/>
<protein>
    <submittedName>
        <fullName evidence="2">FAR1 domain-containing protein</fullName>
    </submittedName>
</protein>
<evidence type="ECO:0000313" key="2">
    <source>
        <dbReference type="EMBL" id="GAV87220.1"/>
    </source>
</evidence>
<dbReference type="OrthoDB" id="1686421at2759"/>
<dbReference type="PANTHER" id="PTHR46328">
    <property type="entry name" value="FAR-RED IMPAIRED RESPONSIVE (FAR1) FAMILY PROTEIN-RELATED"/>
    <property type="match status" value="1"/>
</dbReference>
<sequence length="188" mass="21847">MLDCNNVDKPCIGQEFDTLLDARKFYNWYVLRKGFGTRRSSSNKSYVGRVIWKRFVYDKQGFKKKYGREDVQRHRDTGVGCKAHMVVRLTKGKKRVVSIFLEEHNHDLDTPRRVVKHRSHNQSHKNPLASNLMDKFQGSGMGTSRIAKAINAKNWSNCITGKQVTEHLRQQLQNRVGREGVMVAMHFQ</sequence>
<reference evidence="3" key="1">
    <citation type="submission" date="2016-04" db="EMBL/GenBank/DDBJ databases">
        <title>Cephalotus genome sequencing.</title>
        <authorList>
            <person name="Fukushima K."/>
            <person name="Hasebe M."/>
            <person name="Fang X."/>
        </authorList>
    </citation>
    <scope>NUCLEOTIDE SEQUENCE [LARGE SCALE GENOMIC DNA]</scope>
    <source>
        <strain evidence="3">cv. St1</strain>
    </source>
</reference>
<evidence type="ECO:0000259" key="1">
    <source>
        <dbReference type="Pfam" id="PF03101"/>
    </source>
</evidence>
<dbReference type="AlphaFoldDB" id="A0A1Q3D414"/>
<comment type="caution">
    <text evidence="2">The sequence shown here is derived from an EMBL/GenBank/DDBJ whole genome shotgun (WGS) entry which is preliminary data.</text>
</comment>
<dbReference type="InParanoid" id="A0A1Q3D414"/>
<evidence type="ECO:0000313" key="3">
    <source>
        <dbReference type="Proteomes" id="UP000187406"/>
    </source>
</evidence>
<dbReference type="Proteomes" id="UP000187406">
    <property type="component" value="Unassembled WGS sequence"/>
</dbReference>
<name>A0A1Q3D414_CEPFO</name>
<dbReference type="PANTHER" id="PTHR46328:SF41">
    <property type="entry name" value="FAR1 DNA BINDING DOMAIN, FHY3_FAR1 FAMILY-RELATED"/>
    <property type="match status" value="1"/>
</dbReference>